<reference evidence="6 7" key="1">
    <citation type="journal article" date="2017" name="Mol. Plant">
        <title>The Genome of Medicinal Plant Macleaya cordata Provides New Insights into Benzylisoquinoline Alkaloids Metabolism.</title>
        <authorList>
            <person name="Liu X."/>
            <person name="Liu Y."/>
            <person name="Huang P."/>
            <person name="Ma Y."/>
            <person name="Qing Z."/>
            <person name="Tang Q."/>
            <person name="Cao H."/>
            <person name="Cheng P."/>
            <person name="Zheng Y."/>
            <person name="Yuan Z."/>
            <person name="Zhou Y."/>
            <person name="Liu J."/>
            <person name="Tang Z."/>
            <person name="Zhuo Y."/>
            <person name="Zhang Y."/>
            <person name="Yu L."/>
            <person name="Huang J."/>
            <person name="Yang P."/>
            <person name="Peng Q."/>
            <person name="Zhang J."/>
            <person name="Jiang W."/>
            <person name="Zhang Z."/>
            <person name="Lin K."/>
            <person name="Ro D.K."/>
            <person name="Chen X."/>
            <person name="Xiong X."/>
            <person name="Shang Y."/>
            <person name="Huang S."/>
            <person name="Zeng J."/>
        </authorList>
    </citation>
    <scope>NUCLEOTIDE SEQUENCE [LARGE SCALE GENOMIC DNA]</scope>
    <source>
        <strain evidence="7">cv. BLH2017</strain>
        <tissue evidence="6">Root</tissue>
    </source>
</reference>
<dbReference type="Pfam" id="PF00327">
    <property type="entry name" value="Ribosomal_L30"/>
    <property type="match status" value="1"/>
</dbReference>
<dbReference type="EMBL" id="MVGT01003949">
    <property type="protein sequence ID" value="OVA02659.1"/>
    <property type="molecule type" value="Genomic_DNA"/>
</dbReference>
<evidence type="ECO:0000313" key="7">
    <source>
        <dbReference type="Proteomes" id="UP000195402"/>
    </source>
</evidence>
<dbReference type="NCBIfam" id="TIGR01310">
    <property type="entry name" value="uL30_euk"/>
    <property type="match status" value="1"/>
</dbReference>
<dbReference type="CDD" id="cd01657">
    <property type="entry name" value="Ribosomal_L7_archeal_euk"/>
    <property type="match status" value="1"/>
</dbReference>
<dbReference type="InterPro" id="IPR005998">
    <property type="entry name" value="Ribosomal_uL30_euk"/>
</dbReference>
<evidence type="ECO:0000256" key="2">
    <source>
        <dbReference type="ARBA" id="ARBA00022980"/>
    </source>
</evidence>
<comment type="caution">
    <text evidence="6">The sequence shown here is derived from an EMBL/GenBank/DDBJ whole genome shotgun (WGS) entry which is preliminary data.</text>
</comment>
<dbReference type="InterPro" id="IPR036919">
    <property type="entry name" value="Ribo_uL30_ferredoxin-like_sf"/>
</dbReference>
<dbReference type="FunFam" id="3.30.1390.20:FF:000003">
    <property type="entry name" value="60S ribosomal protein L7"/>
    <property type="match status" value="1"/>
</dbReference>
<evidence type="ECO:0000259" key="5">
    <source>
        <dbReference type="Pfam" id="PF08079"/>
    </source>
</evidence>
<protein>
    <submittedName>
        <fullName evidence="6">Ribosomal protein L30</fullName>
    </submittedName>
</protein>
<keyword evidence="7" id="KW-1185">Reference proteome</keyword>
<dbReference type="STRING" id="56857.A0A200PWQ9"/>
<evidence type="ECO:0000259" key="4">
    <source>
        <dbReference type="Pfam" id="PF00327"/>
    </source>
</evidence>
<dbReference type="InterPro" id="IPR012988">
    <property type="entry name" value="Ribosomal_uL30_N_euk"/>
</dbReference>
<evidence type="ECO:0000256" key="1">
    <source>
        <dbReference type="ARBA" id="ARBA00007594"/>
    </source>
</evidence>
<dbReference type="GO" id="GO:0003735">
    <property type="term" value="F:structural constituent of ribosome"/>
    <property type="evidence" value="ECO:0007669"/>
    <property type="project" value="TreeGrafter"/>
</dbReference>
<dbReference type="Pfam" id="PF08079">
    <property type="entry name" value="Ribosomal_L30_N"/>
    <property type="match status" value="1"/>
</dbReference>
<dbReference type="Proteomes" id="UP000195402">
    <property type="component" value="Unassembled WGS sequence"/>
</dbReference>
<name>A0A200PWQ9_MACCD</name>
<dbReference type="OrthoDB" id="28644at2759"/>
<sequence>MGEQEIKEGTIIPESVLKKRKRSEDWALAKTQALEAQKKKNAENRKLIFKRAEQYVKEYRDQERDLIRLKREAKLKGGFYVNPEARLLFIIRIRGINAMHPKTRKILQLLRLRQIFKGVFLKVNKATMNMLQRVEPYVTYGYPNLKSVRELIYKRGYGKLNKQRTALTDNCIVEQALGKYGIICVEDLIHEIMTVGPHFKQANNFLWPFKLSAPSGGLKKKRNHYVEGGDAGNREDYINELIRRMN</sequence>
<dbReference type="FunCoup" id="A0A200PWQ9">
    <property type="interactions" value="3307"/>
</dbReference>
<dbReference type="InterPro" id="IPR016082">
    <property type="entry name" value="Ribosomal_uL30_ferredoxin-like"/>
</dbReference>
<comment type="similarity">
    <text evidence="1">Belongs to the universal ribosomal protein uL30 family.</text>
</comment>
<dbReference type="PANTHER" id="PTHR11524:SF16">
    <property type="entry name" value="LARGE RIBOSOMAL SUBUNIT PROTEIN UL30"/>
    <property type="match status" value="1"/>
</dbReference>
<dbReference type="GO" id="GO:0003723">
    <property type="term" value="F:RNA binding"/>
    <property type="evidence" value="ECO:0007669"/>
    <property type="project" value="InterPro"/>
</dbReference>
<feature type="domain" description="Large ribosomal subunit protein uL30 N-terminal eukaryotes" evidence="5">
    <location>
        <begin position="12"/>
        <end position="82"/>
    </location>
</feature>
<dbReference type="AlphaFoldDB" id="A0A200PWQ9"/>
<dbReference type="GO" id="GO:0022625">
    <property type="term" value="C:cytosolic large ribosomal subunit"/>
    <property type="evidence" value="ECO:0007669"/>
    <property type="project" value="TreeGrafter"/>
</dbReference>
<dbReference type="InterPro" id="IPR039699">
    <property type="entry name" value="Ribosomal_uL30"/>
</dbReference>
<dbReference type="GO" id="GO:0000463">
    <property type="term" value="P:maturation of LSU-rRNA from tricistronic rRNA transcript (SSU-rRNA, 5.8S rRNA, LSU-rRNA)"/>
    <property type="evidence" value="ECO:0007669"/>
    <property type="project" value="TreeGrafter"/>
</dbReference>
<dbReference type="SUPFAM" id="SSF55129">
    <property type="entry name" value="Ribosomal protein L30p/L7e"/>
    <property type="match status" value="1"/>
</dbReference>
<dbReference type="FunFam" id="3.30.1390.20:FF:000002">
    <property type="entry name" value="60S ribosomal protein L7"/>
    <property type="match status" value="1"/>
</dbReference>
<accession>A0A200PWQ9</accession>
<evidence type="ECO:0000256" key="3">
    <source>
        <dbReference type="ARBA" id="ARBA00023274"/>
    </source>
</evidence>
<keyword evidence="3" id="KW-0687">Ribonucleoprotein</keyword>
<dbReference type="InParanoid" id="A0A200PWQ9"/>
<organism evidence="6 7">
    <name type="scientific">Macleaya cordata</name>
    <name type="common">Five-seeded plume-poppy</name>
    <name type="synonym">Bocconia cordata</name>
    <dbReference type="NCBI Taxonomy" id="56857"/>
    <lineage>
        <taxon>Eukaryota</taxon>
        <taxon>Viridiplantae</taxon>
        <taxon>Streptophyta</taxon>
        <taxon>Embryophyta</taxon>
        <taxon>Tracheophyta</taxon>
        <taxon>Spermatophyta</taxon>
        <taxon>Magnoliopsida</taxon>
        <taxon>Ranunculales</taxon>
        <taxon>Papaveraceae</taxon>
        <taxon>Papaveroideae</taxon>
        <taxon>Macleaya</taxon>
    </lineage>
</organism>
<keyword evidence="2 6" id="KW-0689">Ribosomal protein</keyword>
<evidence type="ECO:0000313" key="6">
    <source>
        <dbReference type="EMBL" id="OVA02659.1"/>
    </source>
</evidence>
<dbReference type="OMA" id="RMEIRMA"/>
<dbReference type="InterPro" id="IPR035808">
    <property type="entry name" value="Ribosomal_uL30_euk_arc"/>
</dbReference>
<dbReference type="Gene3D" id="3.30.1390.20">
    <property type="entry name" value="Ribosomal protein L30, ferredoxin-like fold domain"/>
    <property type="match status" value="2"/>
</dbReference>
<proteinExistence type="inferred from homology"/>
<feature type="domain" description="Large ribosomal subunit protein uL30-like ferredoxin-like fold" evidence="4">
    <location>
        <begin position="88"/>
        <end position="138"/>
    </location>
</feature>
<dbReference type="PANTHER" id="PTHR11524">
    <property type="entry name" value="60S RIBOSOMAL PROTEIN L7"/>
    <property type="match status" value="1"/>
</dbReference>
<gene>
    <name evidence="6" type="ORF">BVC80_9091g171</name>
</gene>